<evidence type="ECO:0000256" key="1">
    <source>
        <dbReference type="ARBA" id="ARBA00001946"/>
    </source>
</evidence>
<evidence type="ECO:0000256" key="5">
    <source>
        <dbReference type="ARBA" id="ARBA00022679"/>
    </source>
</evidence>
<evidence type="ECO:0000256" key="4">
    <source>
        <dbReference type="ARBA" id="ARBA00022630"/>
    </source>
</evidence>
<dbReference type="RefSeq" id="WP_380127778.1">
    <property type="nucleotide sequence ID" value="NZ_JBHSIU010000113.1"/>
</dbReference>
<evidence type="ECO:0000256" key="3">
    <source>
        <dbReference type="ARBA" id="ARBA00016337"/>
    </source>
</evidence>
<name>A0ABV9WJF3_9ACTN</name>
<dbReference type="EMBL" id="JBHSIU010000113">
    <property type="protein sequence ID" value="MFC5007128.1"/>
    <property type="molecule type" value="Genomic_DNA"/>
</dbReference>
<evidence type="ECO:0000256" key="11">
    <source>
        <dbReference type="SAM" id="MobiDB-lite"/>
    </source>
</evidence>
<gene>
    <name evidence="12" type="ORF">ACFPIJ_56155</name>
</gene>
<dbReference type="EC" id="2.7.1.180" evidence="2"/>
<keyword evidence="4" id="KW-0285">Flavoprotein</keyword>
<evidence type="ECO:0000256" key="6">
    <source>
        <dbReference type="ARBA" id="ARBA00022723"/>
    </source>
</evidence>
<feature type="region of interest" description="Disordered" evidence="11">
    <location>
        <begin position="1"/>
        <end position="36"/>
    </location>
</feature>
<evidence type="ECO:0000256" key="8">
    <source>
        <dbReference type="ARBA" id="ARBA00022842"/>
    </source>
</evidence>
<comment type="catalytic activity">
    <reaction evidence="10">
        <text>L-threonyl-[protein] + FAD = FMN-L-threonyl-[protein] + AMP + H(+)</text>
        <dbReference type="Rhea" id="RHEA:36847"/>
        <dbReference type="Rhea" id="RHEA-COMP:11060"/>
        <dbReference type="Rhea" id="RHEA-COMP:11061"/>
        <dbReference type="ChEBI" id="CHEBI:15378"/>
        <dbReference type="ChEBI" id="CHEBI:30013"/>
        <dbReference type="ChEBI" id="CHEBI:57692"/>
        <dbReference type="ChEBI" id="CHEBI:74257"/>
        <dbReference type="ChEBI" id="CHEBI:456215"/>
        <dbReference type="EC" id="2.7.1.180"/>
    </reaction>
</comment>
<dbReference type="Proteomes" id="UP001595912">
    <property type="component" value="Unassembled WGS sequence"/>
</dbReference>
<evidence type="ECO:0000256" key="9">
    <source>
        <dbReference type="ARBA" id="ARBA00031306"/>
    </source>
</evidence>
<dbReference type="InterPro" id="IPR003374">
    <property type="entry name" value="ApbE-like_sf"/>
</dbReference>
<keyword evidence="5 12" id="KW-0808">Transferase</keyword>
<keyword evidence="7" id="KW-0274">FAD</keyword>
<proteinExistence type="predicted"/>
<accession>A0ABV9WJF3</accession>
<dbReference type="Pfam" id="PF02424">
    <property type="entry name" value="ApbE"/>
    <property type="match status" value="1"/>
</dbReference>
<keyword evidence="8" id="KW-0460">Magnesium</keyword>
<evidence type="ECO:0000313" key="12">
    <source>
        <dbReference type="EMBL" id="MFC5007128.1"/>
    </source>
</evidence>
<comment type="cofactor">
    <cofactor evidence="1">
        <name>Mg(2+)</name>
        <dbReference type="ChEBI" id="CHEBI:18420"/>
    </cofactor>
</comment>
<evidence type="ECO:0000256" key="2">
    <source>
        <dbReference type="ARBA" id="ARBA00011955"/>
    </source>
</evidence>
<protein>
    <recommendedName>
        <fullName evidence="3">FAD:protein FMN transferase</fullName>
        <ecNumber evidence="2">2.7.1.180</ecNumber>
    </recommendedName>
    <alternativeName>
        <fullName evidence="9">Flavin transferase</fullName>
    </alternativeName>
</protein>
<keyword evidence="6" id="KW-0479">Metal-binding</keyword>
<organism evidence="12 13">
    <name type="scientific">Dactylosporangium cerinum</name>
    <dbReference type="NCBI Taxonomy" id="1434730"/>
    <lineage>
        <taxon>Bacteria</taxon>
        <taxon>Bacillati</taxon>
        <taxon>Actinomycetota</taxon>
        <taxon>Actinomycetes</taxon>
        <taxon>Micromonosporales</taxon>
        <taxon>Micromonosporaceae</taxon>
        <taxon>Dactylosporangium</taxon>
    </lineage>
</organism>
<sequence>MMEDEMDQGSRRSATVRDNATARKRPHARSTGAAKAHVLRLERSGAQWPVWNTTLQLVVTSRDQLADAQRLVIDQVAAIDDACNPFRPDSEVRMLQQARGRQVRVSPLLAELVAVSIRAAVISDGDLDPLYDPLYDDVLQERDGDLLWMRPRIGTADLHSPSVPGWRRIRRDGRRLTVPAGALLDLSAMAAAHAVDRCARLIHRRFNVGVRVDIGGDVACAGQPPSAGWETLLRTGEAGPNIPAEVGPTPFAVARSVGHRWPGGGGKPAGYTFHPSTSRVTVSVWRSVSVAAFPCTHAKALSMSAMMRGHAATGWLHRLGASARLVAANGEVITVGRWPAHEAGCWTTR</sequence>
<reference evidence="13" key="1">
    <citation type="journal article" date="2019" name="Int. J. Syst. Evol. Microbiol.">
        <title>The Global Catalogue of Microorganisms (GCM) 10K type strain sequencing project: providing services to taxonomists for standard genome sequencing and annotation.</title>
        <authorList>
            <consortium name="The Broad Institute Genomics Platform"/>
            <consortium name="The Broad Institute Genome Sequencing Center for Infectious Disease"/>
            <person name="Wu L."/>
            <person name="Ma J."/>
        </authorList>
    </citation>
    <scope>NUCLEOTIDE SEQUENCE [LARGE SCALE GENOMIC DNA]</scope>
    <source>
        <strain evidence="13">CGMCC 4.7152</strain>
    </source>
</reference>
<evidence type="ECO:0000313" key="13">
    <source>
        <dbReference type="Proteomes" id="UP001595912"/>
    </source>
</evidence>
<keyword evidence="13" id="KW-1185">Reference proteome</keyword>
<dbReference type="PANTHER" id="PTHR30040">
    <property type="entry name" value="THIAMINE BIOSYNTHESIS LIPOPROTEIN APBE"/>
    <property type="match status" value="1"/>
</dbReference>
<dbReference type="SUPFAM" id="SSF143631">
    <property type="entry name" value="ApbE-like"/>
    <property type="match status" value="1"/>
</dbReference>
<comment type="caution">
    <text evidence="12">The sequence shown here is derived from an EMBL/GenBank/DDBJ whole genome shotgun (WGS) entry which is preliminary data.</text>
</comment>
<dbReference type="GO" id="GO:0016740">
    <property type="term" value="F:transferase activity"/>
    <property type="evidence" value="ECO:0007669"/>
    <property type="project" value="UniProtKB-KW"/>
</dbReference>
<dbReference type="PANTHER" id="PTHR30040:SF2">
    <property type="entry name" value="FAD:PROTEIN FMN TRANSFERASE"/>
    <property type="match status" value="1"/>
</dbReference>
<evidence type="ECO:0000256" key="10">
    <source>
        <dbReference type="ARBA" id="ARBA00048540"/>
    </source>
</evidence>
<dbReference type="InterPro" id="IPR024932">
    <property type="entry name" value="ApbE"/>
</dbReference>
<evidence type="ECO:0000256" key="7">
    <source>
        <dbReference type="ARBA" id="ARBA00022827"/>
    </source>
</evidence>
<dbReference type="Gene3D" id="3.10.520.10">
    <property type="entry name" value="ApbE-like domains"/>
    <property type="match status" value="1"/>
</dbReference>